<evidence type="ECO:0000313" key="3">
    <source>
        <dbReference type="Proteomes" id="UP001382727"/>
    </source>
</evidence>
<sequence length="385" mass="40647">MADRETRAHPVHDPAHPGRRHPSYREVHDAETLRTLAAQDAPLGGWRVQGLDLAPHAEHLSRADVRGLVVLGGEVPEDLARSLVARGAVLIPRDPACPVDPFRARLYTPFELYDGLSAAGYASTPDALAYAWSRAARTQHDAYATLLRALHDDAMQDAIVEALHGAQVVGVMGGHALARGARDYAAAAELGHTLAGAGRVVLTGGGPGAMEAANLGALAPSGEALSRALADLATVPGFTPSIDDWAVLAMQVREALGVDHTPIRSIGIPTWFYGHEPPNVFCTGIAKYFSNALREDVLLSQSSGGLVVLPGAAGTVQEIFQASTPLYYADEGEALPPLVLVGREHWTQEVPVWPALQALGAERPLGDALHLVDSTDEAAGLILPR</sequence>
<dbReference type="RefSeq" id="WP_338751360.1">
    <property type="nucleotide sequence ID" value="NZ_CP144913.1"/>
</dbReference>
<keyword evidence="3" id="KW-1185">Reference proteome</keyword>
<evidence type="ECO:0000313" key="2">
    <source>
        <dbReference type="EMBL" id="WXB77452.1"/>
    </source>
</evidence>
<dbReference type="InterPro" id="IPR052341">
    <property type="entry name" value="LOG_family_nucleotidases"/>
</dbReference>
<proteinExistence type="predicted"/>
<dbReference type="SUPFAM" id="SSF102405">
    <property type="entry name" value="MCP/YpsA-like"/>
    <property type="match status" value="1"/>
</dbReference>
<dbReference type="PANTHER" id="PTHR43393">
    <property type="entry name" value="CYTOKININ RIBOSIDE 5'-MONOPHOSPHATE PHOSPHORIBOHYDROLASE"/>
    <property type="match status" value="1"/>
</dbReference>
<reference evidence="2 3" key="1">
    <citation type="submission" date="2024-02" db="EMBL/GenBank/DDBJ databases">
        <title>Janibacter sp. nov., isolated from gut of marine sandworm.</title>
        <authorList>
            <person name="Kim B."/>
            <person name="Jun M.O."/>
            <person name="Shin N.-R."/>
        </authorList>
    </citation>
    <scope>NUCLEOTIDE SEQUENCE [LARGE SCALE GENOMIC DNA]</scope>
    <source>
        <strain evidence="2 3">A1S7</strain>
    </source>
</reference>
<organism evidence="2 3">
    <name type="scientific">Janibacter alittae</name>
    <dbReference type="NCBI Taxonomy" id="3115209"/>
    <lineage>
        <taxon>Bacteria</taxon>
        <taxon>Bacillati</taxon>
        <taxon>Actinomycetota</taxon>
        <taxon>Actinomycetes</taxon>
        <taxon>Micrococcales</taxon>
        <taxon>Intrasporangiaceae</taxon>
        <taxon>Janibacter</taxon>
    </lineage>
</organism>
<gene>
    <name evidence="2" type="ORF">V1351_05130</name>
</gene>
<name>A0ABZ2MK64_9MICO</name>
<feature type="region of interest" description="Disordered" evidence="1">
    <location>
        <begin position="1"/>
        <end position="22"/>
    </location>
</feature>
<dbReference type="Pfam" id="PF18306">
    <property type="entry name" value="LDcluster4"/>
    <property type="match status" value="1"/>
</dbReference>
<dbReference type="Proteomes" id="UP001382727">
    <property type="component" value="Chromosome"/>
</dbReference>
<accession>A0ABZ2MK64</accession>
<protein>
    <submittedName>
        <fullName evidence="2">Rossmann fold nucleotide-binding protein</fullName>
    </submittedName>
</protein>
<dbReference type="PANTHER" id="PTHR43393:SF3">
    <property type="entry name" value="LYSINE DECARBOXYLASE-LIKE PROTEIN"/>
    <property type="match status" value="1"/>
</dbReference>
<evidence type="ECO:0000256" key="1">
    <source>
        <dbReference type="SAM" id="MobiDB-lite"/>
    </source>
</evidence>
<dbReference type="Gene3D" id="3.40.50.450">
    <property type="match status" value="1"/>
</dbReference>
<dbReference type="EMBL" id="CP144913">
    <property type="protein sequence ID" value="WXB77452.1"/>
    <property type="molecule type" value="Genomic_DNA"/>
</dbReference>
<feature type="compositionally biased region" description="Basic and acidic residues" evidence="1">
    <location>
        <begin position="1"/>
        <end position="16"/>
    </location>
</feature>
<dbReference type="InterPro" id="IPR041164">
    <property type="entry name" value="LDcluster4"/>
</dbReference>